<evidence type="ECO:0000313" key="5">
    <source>
        <dbReference type="EnsemblProtists" id="EKX53912"/>
    </source>
</evidence>
<dbReference type="Gene3D" id="1.25.10.10">
    <property type="entry name" value="Leucine-rich Repeat Variant"/>
    <property type="match status" value="2"/>
</dbReference>
<dbReference type="PANTHER" id="PTHR47249">
    <property type="entry name" value="VACUOLAR PROTEIN 8"/>
    <property type="match status" value="1"/>
</dbReference>
<gene>
    <name evidence="4" type="ORF">GUITHDRAFT_100161</name>
</gene>
<dbReference type="PROSITE" id="PS50096">
    <property type="entry name" value="IQ"/>
    <property type="match status" value="1"/>
</dbReference>
<sequence>MSQSAERRWQSNPLVNVLKEITRPADGEQELTDDEEEKFNLGRRRVSWKVMKDMSKKEVAFEQVRGAADAKERSPNSRKTTISSLTPVARASSTASLLLKDVQTSKKEDRRNSTSGDSRGGEEATLSQGKKEEEDEGDVGMPTLRSDHDSLSVYDHRQFVQPPLQTGISRPFAWRRKMPHPRLRGDLSNPYFKRRIAMILPQSLRPTMASSDYAALMDSARASTMLQRDVAATVTIIAENAEADKRTLGDAGLVEELIDFLSSSDPQVRSRSLKSLTQLLTREANRNHFFSCPRGGEQLLHLSKADAFVDPTSSVQPDQVTEMRLAAEIVAILAQSETMQARRTFMKSGFVYMLCRLTQSRDKVTRGHAANGLHCLCEGYSHVKEQKWKRKIEIKAELWSTEQIFQLISVFKSKDANVTTQIFLGLRYLCSEAYTPIILANTDILDVLHQAMDGNSFQKDFPMMMAALMLISVLAETSWSSSVLTRANLEPFLARLLRLLPKTKTEVEAMLPTHGVMATWDEQKLLRYARMVAKNPEVSMSSIGECVEMSFQKLRCIVLVDEVLEVMEKLMMKMTEIRFIFFTAGAAQNFINLHLYSNFRNVQETCLKLICLMAANEKLSETISSNKKYLDIIDFALRLAGNPVLPRTAMLSICELSKNMQFIDKLAQRGLVQALEILTDTHDPLQQALILQIMKNLSKSVSVKEQVVRMRSWPRMVRWLDSFDPSVRNAANNLLIEFATGEDNRNCREALTEVAKEVKNLQAGSRVNHEVLSRFIDYVNQSDHIIKAQAWIRGVIGRRRAQLLRIVKKKERKGDTSAVMRAISALGKDTSSSFNEGGNNKQKGE</sequence>
<comment type="similarity">
    <text evidence="1">Belongs to the beta-catenin family.</text>
</comment>
<evidence type="ECO:0000313" key="6">
    <source>
        <dbReference type="Proteomes" id="UP000011087"/>
    </source>
</evidence>
<reference evidence="6" key="2">
    <citation type="submission" date="2012-11" db="EMBL/GenBank/DDBJ databases">
        <authorList>
            <person name="Kuo A."/>
            <person name="Curtis B.A."/>
            <person name="Tanifuji G."/>
            <person name="Burki F."/>
            <person name="Gruber A."/>
            <person name="Irimia M."/>
            <person name="Maruyama S."/>
            <person name="Arias M.C."/>
            <person name="Ball S.G."/>
            <person name="Gile G.H."/>
            <person name="Hirakawa Y."/>
            <person name="Hopkins J.F."/>
            <person name="Rensing S.A."/>
            <person name="Schmutz J."/>
            <person name="Symeonidi A."/>
            <person name="Elias M."/>
            <person name="Eveleigh R.J."/>
            <person name="Herman E.K."/>
            <person name="Klute M.J."/>
            <person name="Nakayama T."/>
            <person name="Obornik M."/>
            <person name="Reyes-Prieto A."/>
            <person name="Armbrust E.V."/>
            <person name="Aves S.J."/>
            <person name="Beiko R.G."/>
            <person name="Coutinho P."/>
            <person name="Dacks J.B."/>
            <person name="Durnford D.G."/>
            <person name="Fast N.M."/>
            <person name="Green B.R."/>
            <person name="Grisdale C."/>
            <person name="Hempe F."/>
            <person name="Henrissat B."/>
            <person name="Hoppner M.P."/>
            <person name="Ishida K.-I."/>
            <person name="Kim E."/>
            <person name="Koreny L."/>
            <person name="Kroth P.G."/>
            <person name="Liu Y."/>
            <person name="Malik S.-B."/>
            <person name="Maier U.G."/>
            <person name="McRose D."/>
            <person name="Mock T."/>
            <person name="Neilson J.A."/>
            <person name="Onodera N.T."/>
            <person name="Poole A.M."/>
            <person name="Pritham E.J."/>
            <person name="Richards T.A."/>
            <person name="Rocap G."/>
            <person name="Roy S.W."/>
            <person name="Sarai C."/>
            <person name="Schaack S."/>
            <person name="Shirato S."/>
            <person name="Slamovits C.H."/>
            <person name="Spencer D.F."/>
            <person name="Suzuki S."/>
            <person name="Worden A.Z."/>
            <person name="Zauner S."/>
            <person name="Barry K."/>
            <person name="Bell C."/>
            <person name="Bharti A.K."/>
            <person name="Crow J.A."/>
            <person name="Grimwood J."/>
            <person name="Kramer R."/>
            <person name="Lindquist E."/>
            <person name="Lucas S."/>
            <person name="Salamov A."/>
            <person name="McFadden G.I."/>
            <person name="Lane C.E."/>
            <person name="Keeling P.J."/>
            <person name="Gray M.W."/>
            <person name="Grigoriev I.V."/>
            <person name="Archibald J.M."/>
        </authorList>
    </citation>
    <scope>NUCLEOTIDE SEQUENCE</scope>
    <source>
        <strain evidence="6">CCMP2712</strain>
    </source>
</reference>
<accession>L1JZX7</accession>
<feature type="compositionally biased region" description="Basic and acidic residues" evidence="3">
    <location>
        <begin position="103"/>
        <end position="112"/>
    </location>
</feature>
<dbReference type="EnsemblProtists" id="EKX53912">
    <property type="protein sequence ID" value="EKX53912"/>
    <property type="gene ID" value="GUITHDRAFT_100161"/>
</dbReference>
<evidence type="ECO:0000256" key="1">
    <source>
        <dbReference type="ARBA" id="ARBA00005462"/>
    </source>
</evidence>
<dbReference type="KEGG" id="gtt:GUITHDRAFT_100161"/>
<dbReference type="PANTHER" id="PTHR47249:SF1">
    <property type="entry name" value="VACUOLAR PROTEIN 8"/>
    <property type="match status" value="1"/>
</dbReference>
<dbReference type="HOGENOM" id="CLU_337229_0_0_1"/>
<dbReference type="PaxDb" id="55529-EKX53912"/>
<dbReference type="InterPro" id="IPR016024">
    <property type="entry name" value="ARM-type_fold"/>
</dbReference>
<dbReference type="AlphaFoldDB" id="L1JZX7"/>
<organism evidence="4">
    <name type="scientific">Guillardia theta (strain CCMP2712)</name>
    <name type="common">Cryptophyte</name>
    <dbReference type="NCBI Taxonomy" id="905079"/>
    <lineage>
        <taxon>Eukaryota</taxon>
        <taxon>Cryptophyceae</taxon>
        <taxon>Pyrenomonadales</taxon>
        <taxon>Geminigeraceae</taxon>
        <taxon>Guillardia</taxon>
    </lineage>
</organism>
<dbReference type="SUPFAM" id="SSF48371">
    <property type="entry name" value="ARM repeat"/>
    <property type="match status" value="2"/>
</dbReference>
<dbReference type="GO" id="GO:0071562">
    <property type="term" value="P:nucleus-vacuole junction assembly"/>
    <property type="evidence" value="ECO:0007669"/>
    <property type="project" value="InterPro"/>
</dbReference>
<keyword evidence="2" id="KW-0677">Repeat</keyword>
<dbReference type="EMBL" id="JH992968">
    <property type="protein sequence ID" value="EKX53912.1"/>
    <property type="molecule type" value="Genomic_DNA"/>
</dbReference>
<evidence type="ECO:0008006" key="7">
    <source>
        <dbReference type="Google" id="ProtNLM"/>
    </source>
</evidence>
<protein>
    <recommendedName>
        <fullName evidence="7">Armadillo repeat-containing domain-containing protein</fullName>
    </recommendedName>
</protein>
<dbReference type="Proteomes" id="UP000011087">
    <property type="component" value="Unassembled WGS sequence"/>
</dbReference>
<dbReference type="InterPro" id="IPR011989">
    <property type="entry name" value="ARM-like"/>
</dbReference>
<name>L1JZX7_GUITC</name>
<keyword evidence="6" id="KW-1185">Reference proteome</keyword>
<dbReference type="OrthoDB" id="10657511at2759"/>
<evidence type="ECO:0000256" key="3">
    <source>
        <dbReference type="SAM" id="MobiDB-lite"/>
    </source>
</evidence>
<reference evidence="4 6" key="1">
    <citation type="journal article" date="2012" name="Nature">
        <title>Algal genomes reveal evolutionary mosaicism and the fate of nucleomorphs.</title>
        <authorList>
            <consortium name="DOE Joint Genome Institute"/>
            <person name="Curtis B.A."/>
            <person name="Tanifuji G."/>
            <person name="Burki F."/>
            <person name="Gruber A."/>
            <person name="Irimia M."/>
            <person name="Maruyama S."/>
            <person name="Arias M.C."/>
            <person name="Ball S.G."/>
            <person name="Gile G.H."/>
            <person name="Hirakawa Y."/>
            <person name="Hopkins J.F."/>
            <person name="Kuo A."/>
            <person name="Rensing S.A."/>
            <person name="Schmutz J."/>
            <person name="Symeonidi A."/>
            <person name="Elias M."/>
            <person name="Eveleigh R.J."/>
            <person name="Herman E.K."/>
            <person name="Klute M.J."/>
            <person name="Nakayama T."/>
            <person name="Obornik M."/>
            <person name="Reyes-Prieto A."/>
            <person name="Armbrust E.V."/>
            <person name="Aves S.J."/>
            <person name="Beiko R.G."/>
            <person name="Coutinho P."/>
            <person name="Dacks J.B."/>
            <person name="Durnford D.G."/>
            <person name="Fast N.M."/>
            <person name="Green B.R."/>
            <person name="Grisdale C.J."/>
            <person name="Hempel F."/>
            <person name="Henrissat B."/>
            <person name="Hoppner M.P."/>
            <person name="Ishida K."/>
            <person name="Kim E."/>
            <person name="Koreny L."/>
            <person name="Kroth P.G."/>
            <person name="Liu Y."/>
            <person name="Malik S.B."/>
            <person name="Maier U.G."/>
            <person name="McRose D."/>
            <person name="Mock T."/>
            <person name="Neilson J.A."/>
            <person name="Onodera N.T."/>
            <person name="Poole A.M."/>
            <person name="Pritham E.J."/>
            <person name="Richards T.A."/>
            <person name="Rocap G."/>
            <person name="Roy S.W."/>
            <person name="Sarai C."/>
            <person name="Schaack S."/>
            <person name="Shirato S."/>
            <person name="Slamovits C.H."/>
            <person name="Spencer D.F."/>
            <person name="Suzuki S."/>
            <person name="Worden A.Z."/>
            <person name="Zauner S."/>
            <person name="Barry K."/>
            <person name="Bell C."/>
            <person name="Bharti A.K."/>
            <person name="Crow J.A."/>
            <person name="Grimwood J."/>
            <person name="Kramer R."/>
            <person name="Lindquist E."/>
            <person name="Lucas S."/>
            <person name="Salamov A."/>
            <person name="McFadden G.I."/>
            <person name="Lane C.E."/>
            <person name="Keeling P.J."/>
            <person name="Gray M.W."/>
            <person name="Grigoriev I.V."/>
            <person name="Archibald J.M."/>
        </authorList>
    </citation>
    <scope>NUCLEOTIDE SEQUENCE</scope>
    <source>
        <strain evidence="4 6">CCMP2712</strain>
    </source>
</reference>
<dbReference type="InterPro" id="IPR045156">
    <property type="entry name" value="Vac8"/>
</dbReference>
<dbReference type="GO" id="GO:0043495">
    <property type="term" value="F:protein-membrane adaptor activity"/>
    <property type="evidence" value="ECO:0007669"/>
    <property type="project" value="InterPro"/>
</dbReference>
<dbReference type="RefSeq" id="XP_005840892.1">
    <property type="nucleotide sequence ID" value="XM_005840835.1"/>
</dbReference>
<proteinExistence type="inferred from homology"/>
<feature type="region of interest" description="Disordered" evidence="3">
    <location>
        <begin position="63"/>
        <end position="147"/>
    </location>
</feature>
<reference evidence="5" key="3">
    <citation type="submission" date="2015-06" db="UniProtKB">
        <authorList>
            <consortium name="EnsemblProtists"/>
        </authorList>
    </citation>
    <scope>IDENTIFICATION</scope>
</reference>
<evidence type="ECO:0000313" key="4">
    <source>
        <dbReference type="EMBL" id="EKX53912.1"/>
    </source>
</evidence>
<evidence type="ECO:0000256" key="2">
    <source>
        <dbReference type="ARBA" id="ARBA00022737"/>
    </source>
</evidence>
<dbReference type="GeneID" id="17310864"/>
<feature type="compositionally biased region" description="Polar residues" evidence="3">
    <location>
        <begin position="77"/>
        <end position="96"/>
    </location>
</feature>